<dbReference type="AlphaFoldDB" id="A0A9E2L4K1"/>
<dbReference type="PANTHER" id="PTHR30314">
    <property type="entry name" value="CELL DIVISION PROTEIN FTSZ-RELATED"/>
    <property type="match status" value="1"/>
</dbReference>
<feature type="region of interest" description="Disordered" evidence="7">
    <location>
        <begin position="357"/>
        <end position="376"/>
    </location>
</feature>
<keyword evidence="4 6" id="KW-0131">Cell cycle</keyword>
<dbReference type="InterPro" id="IPR045061">
    <property type="entry name" value="FtsZ/CetZ"/>
</dbReference>
<dbReference type="HAMAP" id="MF_00909">
    <property type="entry name" value="FtsZ"/>
    <property type="match status" value="1"/>
</dbReference>
<dbReference type="GO" id="GO:0032153">
    <property type="term" value="C:cell division site"/>
    <property type="evidence" value="ECO:0007669"/>
    <property type="project" value="UniProtKB-UniRule"/>
</dbReference>
<dbReference type="SMART" id="SM00864">
    <property type="entry name" value="Tubulin"/>
    <property type="match status" value="1"/>
</dbReference>
<dbReference type="EMBL" id="JAHLFV010000200">
    <property type="protein sequence ID" value="MBU3850618.1"/>
    <property type="molecule type" value="Genomic_DNA"/>
</dbReference>
<evidence type="ECO:0000256" key="3">
    <source>
        <dbReference type="ARBA" id="ARBA00023134"/>
    </source>
</evidence>
<comment type="similarity">
    <text evidence="1 4 6">Belongs to the FtsZ family.</text>
</comment>
<dbReference type="InterPro" id="IPR037103">
    <property type="entry name" value="Tubulin/FtsZ-like_C"/>
</dbReference>
<name>A0A9E2L4K1_9SPIR</name>
<dbReference type="Pfam" id="PF00091">
    <property type="entry name" value="Tubulin"/>
    <property type="match status" value="1"/>
</dbReference>
<evidence type="ECO:0000256" key="5">
    <source>
        <dbReference type="NCBIfam" id="TIGR00065"/>
    </source>
</evidence>
<evidence type="ECO:0000256" key="2">
    <source>
        <dbReference type="ARBA" id="ARBA00022741"/>
    </source>
</evidence>
<dbReference type="InterPro" id="IPR024757">
    <property type="entry name" value="FtsZ_C"/>
</dbReference>
<keyword evidence="4 6" id="KW-0132">Cell division</keyword>
<dbReference type="CDD" id="cd02201">
    <property type="entry name" value="FtsZ_type1"/>
    <property type="match status" value="1"/>
</dbReference>
<feature type="domain" description="Tubulin/FtsZ GTPase" evidence="8">
    <location>
        <begin position="18"/>
        <end position="210"/>
    </location>
</feature>
<accession>A0A9E2L4K1</accession>
<dbReference type="SMART" id="SM00865">
    <property type="entry name" value="Tubulin_C"/>
    <property type="match status" value="1"/>
</dbReference>
<feature type="binding site" evidence="4">
    <location>
        <position position="144"/>
    </location>
    <ligand>
        <name>GTP</name>
        <dbReference type="ChEBI" id="CHEBI:37565"/>
    </ligand>
</feature>
<evidence type="ECO:0000256" key="6">
    <source>
        <dbReference type="RuleBase" id="RU000631"/>
    </source>
</evidence>
<evidence type="ECO:0000259" key="8">
    <source>
        <dbReference type="SMART" id="SM00864"/>
    </source>
</evidence>
<feature type="binding site" evidence="4">
    <location>
        <position position="192"/>
    </location>
    <ligand>
        <name>GTP</name>
        <dbReference type="ChEBI" id="CHEBI:37565"/>
    </ligand>
</feature>
<dbReference type="InterPro" id="IPR020805">
    <property type="entry name" value="Cell_div_FtsZ_CS"/>
</dbReference>
<comment type="caution">
    <text evidence="10">The sequence shown here is derived from an EMBL/GenBank/DDBJ whole genome shotgun (WGS) entry which is preliminary data.</text>
</comment>
<reference evidence="10" key="1">
    <citation type="journal article" date="2021" name="PeerJ">
        <title>Extensive microbial diversity within the chicken gut microbiome revealed by metagenomics and culture.</title>
        <authorList>
            <person name="Gilroy R."/>
            <person name="Ravi A."/>
            <person name="Getino M."/>
            <person name="Pursley I."/>
            <person name="Horton D.L."/>
            <person name="Alikhan N.F."/>
            <person name="Baker D."/>
            <person name="Gharbi K."/>
            <person name="Hall N."/>
            <person name="Watson M."/>
            <person name="Adriaenssens E.M."/>
            <person name="Foster-Nyarko E."/>
            <person name="Jarju S."/>
            <person name="Secka A."/>
            <person name="Antonio M."/>
            <person name="Oren A."/>
            <person name="Chaudhuri R.R."/>
            <person name="La Ragione R."/>
            <person name="Hildebrand F."/>
            <person name="Pallen M.J."/>
        </authorList>
    </citation>
    <scope>NUCLEOTIDE SEQUENCE</scope>
    <source>
        <strain evidence="10">Gambia15-2214</strain>
    </source>
</reference>
<dbReference type="GO" id="GO:0005737">
    <property type="term" value="C:cytoplasm"/>
    <property type="evidence" value="ECO:0007669"/>
    <property type="project" value="UniProtKB-SubCell"/>
</dbReference>
<evidence type="ECO:0000256" key="4">
    <source>
        <dbReference type="HAMAP-Rule" id="MF_00909"/>
    </source>
</evidence>
<dbReference type="InterPro" id="IPR000158">
    <property type="entry name" value="Cell_div_FtsZ"/>
</dbReference>
<protein>
    <recommendedName>
        <fullName evidence="4 5">Cell division protein FtsZ</fullName>
    </recommendedName>
</protein>
<dbReference type="GO" id="GO:0051258">
    <property type="term" value="P:protein polymerization"/>
    <property type="evidence" value="ECO:0007669"/>
    <property type="project" value="UniProtKB-UniRule"/>
</dbReference>
<evidence type="ECO:0000256" key="7">
    <source>
        <dbReference type="SAM" id="MobiDB-lite"/>
    </source>
</evidence>
<reference evidence="10" key="2">
    <citation type="submission" date="2021-04" db="EMBL/GenBank/DDBJ databases">
        <authorList>
            <person name="Gilroy R."/>
        </authorList>
    </citation>
    <scope>NUCLEOTIDE SEQUENCE</scope>
    <source>
        <strain evidence="10">Gambia15-2214</strain>
    </source>
</reference>
<dbReference type="InterPro" id="IPR036525">
    <property type="entry name" value="Tubulin/FtsZ_GTPase_sf"/>
</dbReference>
<organism evidence="10 11">
    <name type="scientific">Candidatus Treponema excrementipullorum</name>
    <dbReference type="NCBI Taxonomy" id="2838768"/>
    <lineage>
        <taxon>Bacteria</taxon>
        <taxon>Pseudomonadati</taxon>
        <taxon>Spirochaetota</taxon>
        <taxon>Spirochaetia</taxon>
        <taxon>Spirochaetales</taxon>
        <taxon>Treponemataceae</taxon>
        <taxon>Treponema</taxon>
    </lineage>
</organism>
<dbReference type="GO" id="GO:0000917">
    <property type="term" value="P:division septum assembly"/>
    <property type="evidence" value="ECO:0007669"/>
    <property type="project" value="UniProtKB-KW"/>
</dbReference>
<dbReference type="Gene3D" id="3.40.50.1440">
    <property type="entry name" value="Tubulin/FtsZ, GTPase domain"/>
    <property type="match status" value="1"/>
</dbReference>
<dbReference type="Pfam" id="PF12327">
    <property type="entry name" value="FtsZ_C"/>
    <property type="match status" value="1"/>
</dbReference>
<dbReference type="PROSITE" id="PS01134">
    <property type="entry name" value="FTSZ_1"/>
    <property type="match status" value="1"/>
</dbReference>
<dbReference type="GO" id="GO:0003924">
    <property type="term" value="F:GTPase activity"/>
    <property type="evidence" value="ECO:0007669"/>
    <property type="project" value="UniProtKB-UniRule"/>
</dbReference>
<evidence type="ECO:0000313" key="11">
    <source>
        <dbReference type="Proteomes" id="UP000823914"/>
    </source>
</evidence>
<dbReference type="GO" id="GO:0005525">
    <property type="term" value="F:GTP binding"/>
    <property type="evidence" value="ECO:0007669"/>
    <property type="project" value="UniProtKB-UniRule"/>
</dbReference>
<dbReference type="PROSITE" id="PS01135">
    <property type="entry name" value="FTSZ_2"/>
    <property type="match status" value="1"/>
</dbReference>
<feature type="binding site" evidence="4">
    <location>
        <begin position="26"/>
        <end position="30"/>
    </location>
    <ligand>
        <name>GTP</name>
        <dbReference type="ChEBI" id="CHEBI:37565"/>
    </ligand>
</feature>
<dbReference type="Gene3D" id="3.30.1330.20">
    <property type="entry name" value="Tubulin/FtsZ, C-terminal domain"/>
    <property type="match status" value="1"/>
</dbReference>
<feature type="binding site" evidence="4">
    <location>
        <begin position="113"/>
        <end position="115"/>
    </location>
    <ligand>
        <name>GTP</name>
        <dbReference type="ChEBI" id="CHEBI:37565"/>
    </ligand>
</feature>
<feature type="domain" description="Tubulin/FtsZ 2-layer sandwich" evidence="9">
    <location>
        <begin position="212"/>
        <end position="330"/>
    </location>
</feature>
<feature type="compositionally biased region" description="Low complexity" evidence="7">
    <location>
        <begin position="404"/>
        <end position="422"/>
    </location>
</feature>
<keyword evidence="4" id="KW-0963">Cytoplasm</keyword>
<gene>
    <name evidence="4 10" type="primary">ftsZ</name>
    <name evidence="10" type="ORF">IAA16_08635</name>
</gene>
<keyword evidence="4 6" id="KW-0717">Septation</keyword>
<feature type="binding site" evidence="4">
    <location>
        <position position="148"/>
    </location>
    <ligand>
        <name>GTP</name>
        <dbReference type="ChEBI" id="CHEBI:37565"/>
    </ligand>
</feature>
<keyword evidence="2 4" id="KW-0547">Nucleotide-binding</keyword>
<keyword evidence="3 4" id="KW-0342">GTP-binding</keyword>
<dbReference type="InterPro" id="IPR008280">
    <property type="entry name" value="Tub_FtsZ_C"/>
</dbReference>
<dbReference type="Proteomes" id="UP000823914">
    <property type="component" value="Unassembled WGS sequence"/>
</dbReference>
<dbReference type="PANTHER" id="PTHR30314:SF3">
    <property type="entry name" value="MITOCHONDRIAL DIVISION PROTEIN FSZA"/>
    <property type="match status" value="1"/>
</dbReference>
<dbReference type="FunFam" id="3.40.50.1440:FF:000001">
    <property type="entry name" value="Cell division protein FtsZ"/>
    <property type="match status" value="1"/>
</dbReference>
<evidence type="ECO:0000313" key="10">
    <source>
        <dbReference type="EMBL" id="MBU3850618.1"/>
    </source>
</evidence>
<feature type="compositionally biased region" description="Polar residues" evidence="7">
    <location>
        <begin position="391"/>
        <end position="403"/>
    </location>
</feature>
<dbReference type="SUPFAM" id="SSF52490">
    <property type="entry name" value="Tubulin nucleotide-binding domain-like"/>
    <property type="match status" value="1"/>
</dbReference>
<sequence>MLEGISLEKGDAIMKPTVIKVIGCGGGGSNAVNRMIEAGLDNVDFIVVNTDLQALTSSKATSKIGIGAKLTGGLGAGGKPEVGEAAANEDEEKLTNVIKGANMVFVTAGMGGGTGTGAAPVVARIARQLGALTVGVVTKPFDFEGRVRMNNAEEGIRKLREEVDSLIVIPNQNLMKYLDKKTPITKAFMEANDVLRQGVQGISEVITKSGLINLDFNDVRTIMEGQGDAIMGIGIATGEDRSTLASSAAINNPLLEDICIAGAKNILVNITSGENISISEVATVADMVRTAADPSVNLIYGHVFDQDMDEEISVTVIATGFNAEKEEVKEDVTSSVQTTVPNNTISVGEFMTLQKPNLKNSSKGQASAPHKELDLFDTRPSVDFKSVMQNDSEASAGNGAPNTSQKQSGISQGSGILGNSTHGNGGTGGPSLLGNNNPLSQTDIKTPPYLRNKIHLGD</sequence>
<dbReference type="SUPFAM" id="SSF55307">
    <property type="entry name" value="Tubulin C-terminal domain-like"/>
    <property type="match status" value="1"/>
</dbReference>
<evidence type="ECO:0000256" key="1">
    <source>
        <dbReference type="ARBA" id="ARBA00009690"/>
    </source>
</evidence>
<dbReference type="NCBIfam" id="TIGR00065">
    <property type="entry name" value="ftsZ"/>
    <property type="match status" value="1"/>
</dbReference>
<proteinExistence type="inferred from homology"/>
<comment type="subunit">
    <text evidence="4">Homodimer. Polymerizes to form a dynamic ring structure in a strictly GTP-dependent manner. Interacts directly with several other division proteins.</text>
</comment>
<dbReference type="InterPro" id="IPR018316">
    <property type="entry name" value="Tubulin/FtsZ_2-layer-sand-dom"/>
</dbReference>
<comment type="subcellular location">
    <subcellularLocation>
        <location evidence="4">Cytoplasm</location>
    </subcellularLocation>
    <text evidence="4">Assembles at midcell at the inner surface of the cytoplasmic membrane.</text>
</comment>
<evidence type="ECO:0000259" key="9">
    <source>
        <dbReference type="SMART" id="SM00865"/>
    </source>
</evidence>
<dbReference type="GO" id="GO:0043093">
    <property type="term" value="P:FtsZ-dependent cytokinesis"/>
    <property type="evidence" value="ECO:0007669"/>
    <property type="project" value="UniProtKB-UniRule"/>
</dbReference>
<dbReference type="PRINTS" id="PR00423">
    <property type="entry name" value="CELLDVISFTSZ"/>
</dbReference>
<comment type="function">
    <text evidence="4 6">Essential cell division protein that forms a contractile ring structure (Z ring) at the future cell division site. The regulation of the ring assembly controls the timing and the location of cell division. One of the functions of the FtsZ ring is to recruit other cell division proteins to the septum to produce a new cell wall between the dividing cells. Binds GTP and shows GTPase activity.</text>
</comment>
<feature type="region of interest" description="Disordered" evidence="7">
    <location>
        <begin position="391"/>
        <end position="458"/>
    </location>
</feature>
<dbReference type="InterPro" id="IPR003008">
    <property type="entry name" value="Tubulin_FtsZ_GTPase"/>
</dbReference>